<sequence>MSDLKMVTLRDEPNLEIPEDDSWNDAFPAFLVEGDVLNCTYFPQLFDSFPSYQFLLKEGEEIVATGNTIPLYWDGTPEGLPEGYDEALLRGFTQKERKPNTLCGLSVVVNKSYRGKGISQQGLRAMKSIARREGFSSIIIPVRPNRKSDYPLASMEQYVHWKGKEGNSPFDPWLRVHWKAGGRLIKVAPRSMICKGRITQWEEWTGLQFPESGEYYVPRALQPVAINVEEDEGVYLDPNVWVQHDVE</sequence>
<feature type="domain" description="N-acetyltransferase" evidence="1">
    <location>
        <begin position="15"/>
        <end position="189"/>
    </location>
</feature>
<organism evidence="2 3">
    <name type="scientific">Kroppenstedtia pulmonis</name>
    <dbReference type="NCBI Taxonomy" id="1380685"/>
    <lineage>
        <taxon>Bacteria</taxon>
        <taxon>Bacillati</taxon>
        <taxon>Bacillota</taxon>
        <taxon>Bacilli</taxon>
        <taxon>Bacillales</taxon>
        <taxon>Thermoactinomycetaceae</taxon>
        <taxon>Kroppenstedtia</taxon>
    </lineage>
</organism>
<dbReference type="KEGG" id="kpul:GXN76_11580"/>
<dbReference type="SUPFAM" id="SSF55729">
    <property type="entry name" value="Acyl-CoA N-acyltransferases (Nat)"/>
    <property type="match status" value="1"/>
</dbReference>
<evidence type="ECO:0000259" key="1">
    <source>
        <dbReference type="PROSITE" id="PS51186"/>
    </source>
</evidence>
<dbReference type="Pfam" id="PF00583">
    <property type="entry name" value="Acetyltransf_1"/>
    <property type="match status" value="1"/>
</dbReference>
<keyword evidence="2" id="KW-0808">Transferase</keyword>
<dbReference type="EMBL" id="CP048104">
    <property type="protein sequence ID" value="QKG85046.1"/>
    <property type="molecule type" value="Genomic_DNA"/>
</dbReference>
<dbReference type="Proteomes" id="UP000503088">
    <property type="component" value="Chromosome"/>
</dbReference>
<evidence type="ECO:0000313" key="3">
    <source>
        <dbReference type="Proteomes" id="UP000503088"/>
    </source>
</evidence>
<evidence type="ECO:0000313" key="2">
    <source>
        <dbReference type="EMBL" id="QKG85046.1"/>
    </source>
</evidence>
<dbReference type="AlphaFoldDB" id="A0A7D4B361"/>
<dbReference type="CDD" id="cd04301">
    <property type="entry name" value="NAT_SF"/>
    <property type="match status" value="1"/>
</dbReference>
<dbReference type="Gene3D" id="3.40.630.30">
    <property type="match status" value="1"/>
</dbReference>
<dbReference type="GO" id="GO:0016747">
    <property type="term" value="F:acyltransferase activity, transferring groups other than amino-acyl groups"/>
    <property type="evidence" value="ECO:0007669"/>
    <property type="project" value="InterPro"/>
</dbReference>
<dbReference type="RefSeq" id="WP_173223330.1">
    <property type="nucleotide sequence ID" value="NZ_CP048104.1"/>
</dbReference>
<dbReference type="PROSITE" id="PS51186">
    <property type="entry name" value="GNAT"/>
    <property type="match status" value="1"/>
</dbReference>
<proteinExistence type="predicted"/>
<protein>
    <submittedName>
        <fullName evidence="2">GNAT family N-acetyltransferase</fullName>
    </submittedName>
</protein>
<dbReference type="InterPro" id="IPR000182">
    <property type="entry name" value="GNAT_dom"/>
</dbReference>
<reference evidence="2 3" key="1">
    <citation type="submission" date="2020-01" db="EMBL/GenBank/DDBJ databases">
        <authorList>
            <person name="Gulvik C.A."/>
            <person name="Batra D.G."/>
        </authorList>
    </citation>
    <scope>NUCLEOTIDE SEQUENCE [LARGE SCALE GENOMIC DNA]</scope>
    <source>
        <strain evidence="2 3">W9323</strain>
    </source>
</reference>
<gene>
    <name evidence="2" type="ORF">GXN76_11580</name>
</gene>
<accession>A0A7D4B361</accession>
<dbReference type="InterPro" id="IPR016181">
    <property type="entry name" value="Acyl_CoA_acyltransferase"/>
</dbReference>
<name>A0A7D4B361_9BACL</name>
<keyword evidence="3" id="KW-1185">Reference proteome</keyword>